<organism evidence="2 3">
    <name type="scientific">Anaerobacterium chartisolvens</name>
    <dbReference type="NCBI Taxonomy" id="1297424"/>
    <lineage>
        <taxon>Bacteria</taxon>
        <taxon>Bacillati</taxon>
        <taxon>Bacillota</taxon>
        <taxon>Clostridia</taxon>
        <taxon>Eubacteriales</taxon>
        <taxon>Oscillospiraceae</taxon>
        <taxon>Anaerobacterium</taxon>
    </lineage>
</organism>
<dbReference type="OrthoDB" id="9788881at2"/>
<proteinExistence type="predicted"/>
<name>A0A369AT36_9FIRM</name>
<protein>
    <submittedName>
        <fullName evidence="2">REP element-mobilizing transposase RayT</fullName>
    </submittedName>
</protein>
<dbReference type="InterPro" id="IPR002686">
    <property type="entry name" value="Transposase_17"/>
</dbReference>
<evidence type="ECO:0000313" key="3">
    <source>
        <dbReference type="Proteomes" id="UP000253034"/>
    </source>
</evidence>
<dbReference type="SUPFAM" id="SSF143422">
    <property type="entry name" value="Transposase IS200-like"/>
    <property type="match status" value="1"/>
</dbReference>
<dbReference type="InterPro" id="IPR036515">
    <property type="entry name" value="Transposase_17_sf"/>
</dbReference>
<evidence type="ECO:0000259" key="1">
    <source>
        <dbReference type="SMART" id="SM01321"/>
    </source>
</evidence>
<dbReference type="SMART" id="SM01321">
    <property type="entry name" value="Y1_Tnp"/>
    <property type="match status" value="1"/>
</dbReference>
<comment type="caution">
    <text evidence="2">The sequence shown here is derived from an EMBL/GenBank/DDBJ whole genome shotgun (WGS) entry which is preliminary data.</text>
</comment>
<dbReference type="Pfam" id="PF01797">
    <property type="entry name" value="Y1_Tnp"/>
    <property type="match status" value="1"/>
</dbReference>
<dbReference type="EMBL" id="QPJT01000021">
    <property type="protein sequence ID" value="RCX12532.1"/>
    <property type="molecule type" value="Genomic_DNA"/>
</dbReference>
<accession>A0A369AT36</accession>
<gene>
    <name evidence="2" type="ORF">DFR58_12136</name>
</gene>
<dbReference type="GO" id="GO:0004803">
    <property type="term" value="F:transposase activity"/>
    <property type="evidence" value="ECO:0007669"/>
    <property type="project" value="InterPro"/>
</dbReference>
<dbReference type="GO" id="GO:0006313">
    <property type="term" value="P:DNA transposition"/>
    <property type="evidence" value="ECO:0007669"/>
    <property type="project" value="InterPro"/>
</dbReference>
<dbReference type="Gene3D" id="3.30.70.1290">
    <property type="entry name" value="Transposase IS200-like"/>
    <property type="match status" value="1"/>
</dbReference>
<dbReference type="PANTHER" id="PTHR34322:SF2">
    <property type="entry name" value="TRANSPOSASE IS200-LIKE DOMAIN-CONTAINING PROTEIN"/>
    <property type="match status" value="1"/>
</dbReference>
<keyword evidence="3" id="KW-1185">Reference proteome</keyword>
<evidence type="ECO:0000313" key="2">
    <source>
        <dbReference type="EMBL" id="RCX12532.1"/>
    </source>
</evidence>
<dbReference type="AlphaFoldDB" id="A0A369AT36"/>
<sequence>MPRKSREKHPSAIFHIMSRSESEFLLFRDDDDKDYYLGLLKRYTDKYKCSIYAYCLMDNHLHLHLDPKGFDVSKFMHCLNTAYVWYYNHKYKRHGHVFQGRFESRILDTDEYNLAVSAYIHNNPHDIEGYAGREEAYKYSSYGIYLGIRRDLLGLVDKSFIMKLFNIEDHEQFAEKYFGFVSHQRDVGSFKKLKKSLSTAIQYEYVSGRDIIARNLPAAKVISFISTSLMLPKWAGLAPNGKRKLQEFRAFSAYVLRVLCGLGYKQICGSIHNITISGCSRMFARGYDLLSSGNPMYQSVFDELAGLSV</sequence>
<reference evidence="2 3" key="1">
    <citation type="submission" date="2018-07" db="EMBL/GenBank/DDBJ databases">
        <title>Genomic Encyclopedia of Type Strains, Phase IV (KMG-IV): sequencing the most valuable type-strain genomes for metagenomic binning, comparative biology and taxonomic classification.</title>
        <authorList>
            <person name="Goeker M."/>
        </authorList>
    </citation>
    <scope>NUCLEOTIDE SEQUENCE [LARGE SCALE GENOMIC DNA]</scope>
    <source>
        <strain evidence="2 3">DSM 27016</strain>
    </source>
</reference>
<feature type="domain" description="Transposase IS200-like" evidence="1">
    <location>
        <begin position="9"/>
        <end position="123"/>
    </location>
</feature>
<dbReference type="RefSeq" id="WP_114298899.1">
    <property type="nucleotide sequence ID" value="NZ_QPJT01000021.1"/>
</dbReference>
<dbReference type="PANTHER" id="PTHR34322">
    <property type="entry name" value="TRANSPOSASE, Y1_TNP DOMAIN-CONTAINING"/>
    <property type="match status" value="1"/>
</dbReference>
<dbReference type="Proteomes" id="UP000253034">
    <property type="component" value="Unassembled WGS sequence"/>
</dbReference>
<dbReference type="GO" id="GO:0003677">
    <property type="term" value="F:DNA binding"/>
    <property type="evidence" value="ECO:0007669"/>
    <property type="project" value="InterPro"/>
</dbReference>